<dbReference type="Gene3D" id="1.10.260.40">
    <property type="entry name" value="lambda repressor-like DNA-binding domains"/>
    <property type="match status" value="1"/>
</dbReference>
<protein>
    <recommendedName>
        <fullName evidence="1">HTH cro/C1-type domain-containing protein</fullName>
    </recommendedName>
</protein>
<dbReference type="InterPro" id="IPR010982">
    <property type="entry name" value="Lambda_DNA-bd_dom_sf"/>
</dbReference>
<dbReference type="GO" id="GO:0003677">
    <property type="term" value="F:DNA binding"/>
    <property type="evidence" value="ECO:0007669"/>
    <property type="project" value="InterPro"/>
</dbReference>
<evidence type="ECO:0000259" key="1">
    <source>
        <dbReference type="SMART" id="SM00530"/>
    </source>
</evidence>
<dbReference type="RefSeq" id="WP_197003080.1">
    <property type="nucleotide sequence ID" value="NZ_BONS01000001.1"/>
</dbReference>
<dbReference type="SUPFAM" id="SSF47413">
    <property type="entry name" value="lambda repressor-like DNA-binding domains"/>
    <property type="match status" value="1"/>
</dbReference>
<gene>
    <name evidence="2" type="ORF">IW245_002234</name>
</gene>
<dbReference type="CDD" id="cd00093">
    <property type="entry name" value="HTH_XRE"/>
    <property type="match status" value="1"/>
</dbReference>
<dbReference type="EMBL" id="JADOUF010000001">
    <property type="protein sequence ID" value="MBG6136040.1"/>
    <property type="molecule type" value="Genomic_DNA"/>
</dbReference>
<dbReference type="SMART" id="SM00530">
    <property type="entry name" value="HTH_XRE"/>
    <property type="match status" value="1"/>
</dbReference>
<dbReference type="Proteomes" id="UP000622552">
    <property type="component" value="Unassembled WGS sequence"/>
</dbReference>
<feature type="domain" description="HTH cro/C1-type" evidence="1">
    <location>
        <begin position="17"/>
        <end position="72"/>
    </location>
</feature>
<reference evidence="2" key="1">
    <citation type="submission" date="2020-11" db="EMBL/GenBank/DDBJ databases">
        <title>Sequencing the genomes of 1000 actinobacteria strains.</title>
        <authorList>
            <person name="Klenk H.-P."/>
        </authorList>
    </citation>
    <scope>NUCLEOTIDE SEQUENCE</scope>
    <source>
        <strain evidence="2">DSM 45356</strain>
    </source>
</reference>
<comment type="caution">
    <text evidence="2">The sequence shown here is derived from an EMBL/GenBank/DDBJ whole genome shotgun (WGS) entry which is preliminary data.</text>
</comment>
<proteinExistence type="predicted"/>
<dbReference type="AlphaFoldDB" id="A0A8J7GDR9"/>
<sequence length="439" mass="47487">MADPEQLRKAKIELGQRLAAHRKAAGLTQALLGPRVNYVRSTIANVEVGRQNVPREFWAACDRELGADGDLIGAFDDLSLIARATWISDPPAAVAGFVAPKVPIDERSIVAMAAHRARKFALVASIGTTPEVIDQLRDEVQRIAQQYPRRPLSEFAGDLADTQDAVFTLLERRQAPQQARQLYLLGGLTCGLLAKASHDLGEPRAALQQTRTAILCAEQADHDGLRGWLRGLQALVTYWAGRHSDSVRYAEAGMEYAQRTGGATTVWLASSAARAHAALGDAERAKQAIAAAEAAWEHLRPDDLDGFGGICTFHPARAQYYAADALAWLPEERPLAHAQAERAVAAYQDRQSPEWAFGDEAGAVAALAIARIASRDLDGAQTALQDVFTLPADQRIHGVVHSVRRVHQAVSAAGLTRDGRALVEQMEDFAHVPANALPR</sequence>
<accession>A0A8J7GDR9</accession>
<keyword evidence="3" id="KW-1185">Reference proteome</keyword>
<evidence type="ECO:0000313" key="2">
    <source>
        <dbReference type="EMBL" id="MBG6136040.1"/>
    </source>
</evidence>
<dbReference type="Pfam" id="PF13560">
    <property type="entry name" value="HTH_31"/>
    <property type="match status" value="1"/>
</dbReference>
<dbReference type="InterPro" id="IPR001387">
    <property type="entry name" value="Cro/C1-type_HTH"/>
</dbReference>
<evidence type="ECO:0000313" key="3">
    <source>
        <dbReference type="Proteomes" id="UP000622552"/>
    </source>
</evidence>
<name>A0A8J7GDR9_9ACTN</name>
<organism evidence="2 3">
    <name type="scientific">Longispora fulva</name>
    <dbReference type="NCBI Taxonomy" id="619741"/>
    <lineage>
        <taxon>Bacteria</taxon>
        <taxon>Bacillati</taxon>
        <taxon>Actinomycetota</taxon>
        <taxon>Actinomycetes</taxon>
        <taxon>Micromonosporales</taxon>
        <taxon>Micromonosporaceae</taxon>
        <taxon>Longispora</taxon>
    </lineage>
</organism>